<dbReference type="PROSITE" id="PS00178">
    <property type="entry name" value="AA_TRNA_LIGASE_I"/>
    <property type="match status" value="1"/>
</dbReference>
<evidence type="ECO:0000259" key="18">
    <source>
        <dbReference type="Pfam" id="PF00133"/>
    </source>
</evidence>
<dbReference type="InterPro" id="IPR002300">
    <property type="entry name" value="aa-tRNA-synth_Ia"/>
</dbReference>
<evidence type="ECO:0000256" key="6">
    <source>
        <dbReference type="ARBA" id="ARBA00022490"/>
    </source>
</evidence>
<dbReference type="EMBL" id="MNUI01000042">
    <property type="protein sequence ID" value="OIN89126.1"/>
    <property type="molecule type" value="Genomic_DNA"/>
</dbReference>
<dbReference type="GO" id="GO:0005524">
    <property type="term" value="F:ATP binding"/>
    <property type="evidence" value="ECO:0007669"/>
    <property type="project" value="UniProtKB-KW"/>
</dbReference>
<dbReference type="EC" id="6.1.1.5" evidence="5 16"/>
<evidence type="ECO:0000259" key="19">
    <source>
        <dbReference type="Pfam" id="PF08264"/>
    </source>
</evidence>
<comment type="similarity">
    <text evidence="3">Belongs to the class-I aminoacyl-tRNA synthetase family. IleS type 2 subfamily.</text>
</comment>
<reference evidence="20 21" key="1">
    <citation type="journal article" date="2016" name="Environ. Microbiol.">
        <title>Genomic resolution of a cold subsurface aquifer community provides metabolic insights for novel microbes adapted to high CO concentrations.</title>
        <authorList>
            <person name="Probst A.J."/>
            <person name="Castelle C.J."/>
            <person name="Singh A."/>
            <person name="Brown C.T."/>
            <person name="Anantharaman K."/>
            <person name="Sharon I."/>
            <person name="Hug L.A."/>
            <person name="Burstein D."/>
            <person name="Emerson J.B."/>
            <person name="Thomas B.C."/>
            <person name="Banfield J.F."/>
        </authorList>
    </citation>
    <scope>NUCLEOTIDE SEQUENCE [LARGE SCALE GENOMIC DNA]</scope>
    <source>
        <strain evidence="20">CG1_02_47_37</strain>
    </source>
</reference>
<evidence type="ECO:0000256" key="11">
    <source>
        <dbReference type="ARBA" id="ARBA00022840"/>
    </source>
</evidence>
<evidence type="ECO:0000256" key="16">
    <source>
        <dbReference type="NCBIfam" id="TIGR00392"/>
    </source>
</evidence>
<protein>
    <recommendedName>
        <fullName evidence="5 16">Isoleucine--tRNA ligase</fullName>
        <ecNumber evidence="5 16">6.1.1.5</ecNumber>
    </recommendedName>
</protein>
<keyword evidence="13 17" id="KW-0030">Aminoacyl-tRNA synthetase</keyword>
<dbReference type="GO" id="GO:0002161">
    <property type="term" value="F:aminoacyl-tRNA deacylase activity"/>
    <property type="evidence" value="ECO:0007669"/>
    <property type="project" value="InterPro"/>
</dbReference>
<evidence type="ECO:0000256" key="8">
    <source>
        <dbReference type="ARBA" id="ARBA00022723"/>
    </source>
</evidence>
<evidence type="ECO:0000256" key="4">
    <source>
        <dbReference type="ARBA" id="ARBA00011245"/>
    </source>
</evidence>
<dbReference type="GO" id="GO:0046872">
    <property type="term" value="F:metal ion binding"/>
    <property type="evidence" value="ECO:0007669"/>
    <property type="project" value="UniProtKB-KW"/>
</dbReference>
<dbReference type="Pfam" id="PF19302">
    <property type="entry name" value="DUF5915"/>
    <property type="match status" value="1"/>
</dbReference>
<dbReference type="AlphaFoldDB" id="A0A1J4RTA8"/>
<evidence type="ECO:0000256" key="9">
    <source>
        <dbReference type="ARBA" id="ARBA00022741"/>
    </source>
</evidence>
<comment type="catalytic activity">
    <reaction evidence="15">
        <text>tRNA(Ile) + L-isoleucine + ATP = L-isoleucyl-tRNA(Ile) + AMP + diphosphate</text>
        <dbReference type="Rhea" id="RHEA:11060"/>
        <dbReference type="Rhea" id="RHEA-COMP:9666"/>
        <dbReference type="Rhea" id="RHEA-COMP:9695"/>
        <dbReference type="ChEBI" id="CHEBI:30616"/>
        <dbReference type="ChEBI" id="CHEBI:33019"/>
        <dbReference type="ChEBI" id="CHEBI:58045"/>
        <dbReference type="ChEBI" id="CHEBI:78442"/>
        <dbReference type="ChEBI" id="CHEBI:78528"/>
        <dbReference type="ChEBI" id="CHEBI:456215"/>
        <dbReference type="EC" id="6.1.1.5"/>
    </reaction>
</comment>
<dbReference type="STRING" id="1805034.AUJ59_02450"/>
<evidence type="ECO:0000256" key="1">
    <source>
        <dbReference type="ARBA" id="ARBA00001947"/>
    </source>
</evidence>
<accession>A0A1J4RTA8</accession>
<dbReference type="InterPro" id="IPR023586">
    <property type="entry name" value="Ile-tRNA-ligase_type2"/>
</dbReference>
<dbReference type="InterPro" id="IPR001412">
    <property type="entry name" value="aa-tRNA-synth_I_CS"/>
</dbReference>
<keyword evidence="9 17" id="KW-0547">Nucleotide-binding</keyword>
<feature type="domain" description="Aminoacyl-tRNA synthetase class Ia" evidence="18">
    <location>
        <begin position="21"/>
        <end position="637"/>
    </location>
</feature>
<feature type="domain" description="Methionyl/Valyl/Leucyl/Isoleucyl-tRNA synthetase anticodon-binding" evidence="19">
    <location>
        <begin position="685"/>
        <end position="825"/>
    </location>
</feature>
<evidence type="ECO:0000256" key="15">
    <source>
        <dbReference type="ARBA" id="ARBA00048359"/>
    </source>
</evidence>
<evidence type="ECO:0000256" key="12">
    <source>
        <dbReference type="ARBA" id="ARBA00022917"/>
    </source>
</evidence>
<evidence type="ECO:0000256" key="2">
    <source>
        <dbReference type="ARBA" id="ARBA00004496"/>
    </source>
</evidence>
<dbReference type="InterPro" id="IPR013155">
    <property type="entry name" value="M/V/L/I-tRNA-synth_anticd-bd"/>
</dbReference>
<dbReference type="GO" id="GO:0000049">
    <property type="term" value="F:tRNA binding"/>
    <property type="evidence" value="ECO:0007669"/>
    <property type="project" value="InterPro"/>
</dbReference>
<comment type="subcellular location">
    <subcellularLocation>
        <location evidence="2">Cytoplasm</location>
    </subcellularLocation>
</comment>
<evidence type="ECO:0000256" key="7">
    <source>
        <dbReference type="ARBA" id="ARBA00022598"/>
    </source>
</evidence>
<dbReference type="SUPFAM" id="SSF47323">
    <property type="entry name" value="Anticodon-binding domain of a subclass of class I aminoacyl-tRNA synthetases"/>
    <property type="match status" value="1"/>
</dbReference>
<proteinExistence type="inferred from homology"/>
<dbReference type="InterPro" id="IPR033709">
    <property type="entry name" value="Anticodon_Ile_ABEc"/>
</dbReference>
<name>A0A1J4RTA8_9BACT</name>
<keyword evidence="7 17" id="KW-0436">Ligase</keyword>
<keyword evidence="12 17" id="KW-0648">Protein biosynthesis</keyword>
<comment type="subunit">
    <text evidence="4">Monomer.</text>
</comment>
<dbReference type="CDD" id="cd07961">
    <property type="entry name" value="Anticodon_Ia_Ile_ABEc"/>
    <property type="match status" value="1"/>
</dbReference>
<dbReference type="InterPro" id="IPR002301">
    <property type="entry name" value="Ile-tRNA-ligase"/>
</dbReference>
<sequence length="931" mass="106949">MGLKITNYQTHQNLPRLEHEVLKFWDETKAFEESVNRRDPKKSYVFYDGPPFATGLPHYGHILSSTTKDVIPRYWTMKGYRVERVWGWDCHGIPIENMVEKELELKGGKKAIEAMGIAEFNNACRSAILRFDREWEKTIRRMGRWVDFKNSYKTMDADYMESVWWAFKSLYEKGLVYQGKRVILYCPRCGTPLSNFEIAMDNSYAEIKDTSTIYKYPVLGQAKTFLLAWSTTPWNKLATPALAVNPKLTYVKVRQGKEFYILAKTRLKILTGKPDEIVADYTGKELEKLKFEEHFRFYPAKPDERHGVVVADDYVTAEDGTGIVTLAIYGEDDYRVMTKHQIQLIEHVDDEGKLKPEVKPWAGLFILKADPLIDGALERRGLIYRHEVYTHRVPVCYRCSTRLYYAPVPAWFINIQKLKPPLLKANESINWYPGHLKHGRFGKGLEEAPDWNISRSRYWGTPLPIWLSPKTGKIRVIGSIEELKTWAVDQPQANRLTDIHREHVDDIRVWVDDQKTDPGQRVKEVFDCWVESGSMSFASLHYPFANKAKFEANYPAQFISEYIAQTRAWFYTLHVISVALFGKPSFENVLTTGTIMAQDGTKMSKSKRNFPDPNLLIEKYGVDALRFYLMSSSVMQADNPNFSEITVKEIYQKLISIAFNVFSFYKLYVAKTPSDPVPVTKNILDKWLTSLTYSLIKNVTESLDGYNTVAACRLIQAYVTDLSTWYLRNSRERVRQEEAAQSTLAWALLKLSQVMAPVTPFISEVIYHNLTGSGDSVHLTDWPKFDQKLINPDLENDMNKARQLVEKIHSQRKALNLPLRQPLAKAVVAVSPLPESLTDLVLAETNLKDLQYKSEGGVELDTLITTELKAEGDARDIVRKIQAARKAANTGLSELVMVELPAWPKDHADDIKKQALVKELRLGKEFKLVRL</sequence>
<dbReference type="Gene3D" id="3.90.740.10">
    <property type="entry name" value="Valyl/Leucyl/Isoleucyl-tRNA synthetase, editing domain"/>
    <property type="match status" value="1"/>
</dbReference>
<dbReference type="Pfam" id="PF08264">
    <property type="entry name" value="Anticodon_1"/>
    <property type="match status" value="1"/>
</dbReference>
<dbReference type="CDD" id="cd00818">
    <property type="entry name" value="IleRS_core"/>
    <property type="match status" value="1"/>
</dbReference>
<dbReference type="Gene3D" id="1.10.730.10">
    <property type="entry name" value="Isoleucyl-tRNA Synthetase, Domain 1"/>
    <property type="match status" value="1"/>
</dbReference>
<dbReference type="FunFam" id="3.40.50.620:FF:000063">
    <property type="entry name" value="Isoleucine--tRNA ligase"/>
    <property type="match status" value="1"/>
</dbReference>
<dbReference type="SUPFAM" id="SSF50677">
    <property type="entry name" value="ValRS/IleRS/LeuRS editing domain"/>
    <property type="match status" value="1"/>
</dbReference>
<keyword evidence="10" id="KW-0862">Zinc</keyword>
<dbReference type="PRINTS" id="PR00984">
    <property type="entry name" value="TRNASYNTHILE"/>
</dbReference>
<dbReference type="NCBIfam" id="TIGR00392">
    <property type="entry name" value="ileS"/>
    <property type="match status" value="1"/>
</dbReference>
<dbReference type="PANTHER" id="PTHR42780">
    <property type="entry name" value="SOLEUCYL-TRNA SYNTHETASE"/>
    <property type="match status" value="1"/>
</dbReference>
<dbReference type="Gene3D" id="3.40.50.620">
    <property type="entry name" value="HUPs"/>
    <property type="match status" value="2"/>
</dbReference>
<dbReference type="Pfam" id="PF00133">
    <property type="entry name" value="tRNA-synt_1"/>
    <property type="match status" value="1"/>
</dbReference>
<evidence type="ECO:0000256" key="13">
    <source>
        <dbReference type="ARBA" id="ARBA00023146"/>
    </source>
</evidence>
<keyword evidence="6" id="KW-0963">Cytoplasm</keyword>
<dbReference type="InterPro" id="IPR014729">
    <property type="entry name" value="Rossmann-like_a/b/a_fold"/>
</dbReference>
<evidence type="ECO:0000256" key="5">
    <source>
        <dbReference type="ARBA" id="ARBA00013165"/>
    </source>
</evidence>
<dbReference type="Proteomes" id="UP000183144">
    <property type="component" value="Unassembled WGS sequence"/>
</dbReference>
<dbReference type="GO" id="GO:0006428">
    <property type="term" value="P:isoleucyl-tRNA aminoacylation"/>
    <property type="evidence" value="ECO:0007669"/>
    <property type="project" value="UniProtKB-UniRule"/>
</dbReference>
<keyword evidence="8" id="KW-0479">Metal-binding</keyword>
<dbReference type="InterPro" id="IPR009080">
    <property type="entry name" value="tRNAsynth_Ia_anticodon-bd"/>
</dbReference>
<organism evidence="20 21">
    <name type="scientific">Candidatus Beckwithbacteria bacterium CG1_02_47_37</name>
    <dbReference type="NCBI Taxonomy" id="1805034"/>
    <lineage>
        <taxon>Bacteria</taxon>
        <taxon>Candidatus Beckwithiibacteriota</taxon>
    </lineage>
</organism>
<dbReference type="SUPFAM" id="SSF52374">
    <property type="entry name" value="Nucleotidylyl transferase"/>
    <property type="match status" value="1"/>
</dbReference>
<evidence type="ECO:0000256" key="17">
    <source>
        <dbReference type="RuleBase" id="RU363035"/>
    </source>
</evidence>
<comment type="function">
    <text evidence="14">Catalyzes the attachment of isoleucine to tRNA(Ile). As IleRS can inadvertently accommodate and process structurally similar amino acids such as valine, to avoid such errors it has two additional distinct tRNA(Ile)-dependent editing activities. One activity is designated as 'pretransfer' editing and involves the hydrolysis of activated Val-AMP. The other activity is designated 'posttransfer' editing and involves deacylation of mischarged Val-tRNA(Ile).</text>
</comment>
<dbReference type="GO" id="GO:0005737">
    <property type="term" value="C:cytoplasm"/>
    <property type="evidence" value="ECO:0007669"/>
    <property type="project" value="UniProtKB-SubCell"/>
</dbReference>
<dbReference type="InterPro" id="IPR009008">
    <property type="entry name" value="Val/Leu/Ile-tRNA-synth_edit"/>
</dbReference>
<evidence type="ECO:0000256" key="14">
    <source>
        <dbReference type="ARBA" id="ARBA00025217"/>
    </source>
</evidence>
<evidence type="ECO:0000313" key="20">
    <source>
        <dbReference type="EMBL" id="OIN89126.1"/>
    </source>
</evidence>
<gene>
    <name evidence="20" type="ORF">AUJ59_02450</name>
</gene>
<dbReference type="PANTHER" id="PTHR42780:SF1">
    <property type="entry name" value="ISOLEUCINE--TRNA LIGASE, CYTOPLASMIC"/>
    <property type="match status" value="1"/>
</dbReference>
<evidence type="ECO:0000256" key="3">
    <source>
        <dbReference type="ARBA" id="ARBA00007078"/>
    </source>
</evidence>
<dbReference type="GO" id="GO:0004822">
    <property type="term" value="F:isoleucine-tRNA ligase activity"/>
    <property type="evidence" value="ECO:0007669"/>
    <property type="project" value="UniProtKB-UniRule"/>
</dbReference>
<comment type="caution">
    <text evidence="20">The sequence shown here is derived from an EMBL/GenBank/DDBJ whole genome shotgun (WGS) entry which is preliminary data.</text>
</comment>
<evidence type="ECO:0000256" key="10">
    <source>
        <dbReference type="ARBA" id="ARBA00022833"/>
    </source>
</evidence>
<comment type="cofactor">
    <cofactor evidence="1">
        <name>Zn(2+)</name>
        <dbReference type="ChEBI" id="CHEBI:29105"/>
    </cofactor>
</comment>
<evidence type="ECO:0000313" key="21">
    <source>
        <dbReference type="Proteomes" id="UP000183144"/>
    </source>
</evidence>
<keyword evidence="11 17" id="KW-0067">ATP-binding</keyword>